<evidence type="ECO:0000313" key="4">
    <source>
        <dbReference type="Proteomes" id="UP000234951"/>
    </source>
</evidence>
<sequence>MNFTIEIKAPELAAAITALAEALSGSKLTPVQNGSPAQKNKGVNKEVEKEPETSNPDPVEAEATEEEEGESTISLETVREKLAALSQSGKQKQVKELISSFGVKKLTDVPAKHYAALLEKAEEL</sequence>
<comment type="caution">
    <text evidence="2">The sequence shown here is derived from an EMBL/GenBank/DDBJ whole genome shotgun (WGS) entry which is preliminary data.</text>
</comment>
<evidence type="ECO:0000313" key="3">
    <source>
        <dbReference type="EMBL" id="PLS00785.1"/>
    </source>
</evidence>
<evidence type="ECO:0000313" key="5">
    <source>
        <dbReference type="Proteomes" id="UP000235114"/>
    </source>
</evidence>
<proteinExistence type="predicted"/>
<keyword evidence="5" id="KW-1185">Reference proteome</keyword>
<dbReference type="Proteomes" id="UP000234951">
    <property type="component" value="Unassembled WGS sequence"/>
</dbReference>
<dbReference type="EMBL" id="PGVA01000012">
    <property type="protein sequence ID" value="PLR84633.1"/>
    <property type="molecule type" value="Genomic_DNA"/>
</dbReference>
<evidence type="ECO:0000256" key="1">
    <source>
        <dbReference type="SAM" id="MobiDB-lite"/>
    </source>
</evidence>
<name>A0A2N5GPK5_9BACI</name>
<protein>
    <recommendedName>
        <fullName evidence="6">rRNA biogenesis protein rrp5</fullName>
    </recommendedName>
</protein>
<reference evidence="2 4" key="1">
    <citation type="submission" date="2017-11" db="EMBL/GenBank/DDBJ databases">
        <title>Comparitive Functional Genomics of Dry Heat Resistant strains isolated from the Viking Spacecraft.</title>
        <authorList>
            <person name="Seuylemezian A."/>
            <person name="Cooper K."/>
            <person name="Vaishampayan P."/>
        </authorList>
    </citation>
    <scope>NUCLEOTIDE SEQUENCE [LARGE SCALE GENOMIC DNA]</scope>
    <source>
        <strain evidence="2 4">M4.6</strain>
    </source>
</reference>
<dbReference type="RefSeq" id="WP_101576282.1">
    <property type="nucleotide sequence ID" value="NZ_PGVA01000012.1"/>
</dbReference>
<feature type="compositionally biased region" description="Basic and acidic residues" evidence="1">
    <location>
        <begin position="43"/>
        <end position="52"/>
    </location>
</feature>
<accession>A0A2N5GPK5</accession>
<evidence type="ECO:0008006" key="6">
    <source>
        <dbReference type="Google" id="ProtNLM"/>
    </source>
</evidence>
<feature type="compositionally biased region" description="Acidic residues" evidence="1">
    <location>
        <begin position="59"/>
        <end position="70"/>
    </location>
</feature>
<dbReference type="AlphaFoldDB" id="A0A2N5GPK5"/>
<organism evidence="2 4">
    <name type="scientific">Bacillus canaveralius</name>
    <dbReference type="NCBI Taxonomy" id="1403243"/>
    <lineage>
        <taxon>Bacteria</taxon>
        <taxon>Bacillati</taxon>
        <taxon>Bacillota</taxon>
        <taxon>Bacilli</taxon>
        <taxon>Bacillales</taxon>
        <taxon>Bacillaceae</taxon>
        <taxon>Bacillus</taxon>
    </lineage>
</organism>
<feature type="compositionally biased region" description="Polar residues" evidence="1">
    <location>
        <begin position="26"/>
        <end position="38"/>
    </location>
</feature>
<dbReference type="Proteomes" id="UP000235114">
    <property type="component" value="Unassembled WGS sequence"/>
</dbReference>
<evidence type="ECO:0000313" key="2">
    <source>
        <dbReference type="EMBL" id="PLR84633.1"/>
    </source>
</evidence>
<gene>
    <name evidence="2" type="ORF">CU635_06045</name>
    <name evidence="3" type="ORF">CVD25_00940</name>
</gene>
<feature type="region of interest" description="Disordered" evidence="1">
    <location>
        <begin position="26"/>
        <end position="75"/>
    </location>
</feature>
<dbReference type="OrthoDB" id="1667378at2"/>
<dbReference type="EMBL" id="PGVD01000003">
    <property type="protein sequence ID" value="PLS00785.1"/>
    <property type="molecule type" value="Genomic_DNA"/>
</dbReference>
<reference evidence="3 5" key="2">
    <citation type="submission" date="2017-12" db="EMBL/GenBank/DDBJ databases">
        <title>Comparative Functional Genomics of Dry Heat Resistant strains isolated from the Viking Spacecraft.</title>
        <authorList>
            <person name="Seuylemezian A."/>
            <person name="Cooper K."/>
            <person name="Vaishampayan P."/>
        </authorList>
    </citation>
    <scope>NUCLEOTIDE SEQUENCE [LARGE SCALE GENOMIC DNA]</scope>
    <source>
        <strain evidence="3 5">ATCC 29669</strain>
    </source>
</reference>